<keyword evidence="3" id="KW-0238">DNA-binding</keyword>
<dbReference type="EMBL" id="CP011129">
    <property type="protein sequence ID" value="ALN80796.1"/>
    <property type="molecule type" value="Genomic_DNA"/>
</dbReference>
<dbReference type="Pfam" id="PF03466">
    <property type="entry name" value="LysR_substrate"/>
    <property type="match status" value="1"/>
</dbReference>
<dbReference type="KEGG" id="lab:LA76x_2666"/>
<dbReference type="SUPFAM" id="SSF46785">
    <property type="entry name" value="Winged helix' DNA-binding domain"/>
    <property type="match status" value="1"/>
</dbReference>
<dbReference type="PROSITE" id="PS50931">
    <property type="entry name" value="HTH_LYSR"/>
    <property type="match status" value="1"/>
</dbReference>
<dbReference type="STRING" id="84531.LA76x_2666"/>
<dbReference type="eggNOG" id="COG0583">
    <property type="taxonomic scope" value="Bacteria"/>
</dbReference>
<name>A0A0S2FB86_LYSAN</name>
<dbReference type="RefSeq" id="WP_057918010.1">
    <property type="nucleotide sequence ID" value="NZ_CP011129.1"/>
</dbReference>
<protein>
    <submittedName>
        <fullName evidence="6">Bacterial regulatory helix-turn-helix, lysR family protein</fullName>
    </submittedName>
</protein>
<sequence length="306" mass="33777">MQKLPDLEAWAIFAKVAETGSFARTAAEFGLSQATVSKAITRLETRLKTVLFHRTSRKMSLTESGRGALERASRILAEGEAVEAEITAQASSPRGLVRIAAPMSFGIAHLSPLLPEFMARYPDIALEIVFDDGVTDLIGGGYDLALRISTLADSSLLARRLCGVRILLVAAPSYLERRGRPKHPRQLADHDALFYTYSRFGNAWRFSHKRHGDFSISVATPLRVNNAEALNPALLAGQGLALQPEFLVWRELRNGKLEVVMPEWAPPPIALHVVTPPGRIRPARVQVLIDYLVRKFEKAPWADPGE</sequence>
<keyword evidence="7" id="KW-1185">Reference proteome</keyword>
<dbReference type="AlphaFoldDB" id="A0A0S2FB86"/>
<dbReference type="InterPro" id="IPR036390">
    <property type="entry name" value="WH_DNA-bd_sf"/>
</dbReference>
<dbReference type="CDD" id="cd08422">
    <property type="entry name" value="PBP2_CrgA_like"/>
    <property type="match status" value="1"/>
</dbReference>
<dbReference type="GO" id="GO:0006351">
    <property type="term" value="P:DNA-templated transcription"/>
    <property type="evidence" value="ECO:0007669"/>
    <property type="project" value="TreeGrafter"/>
</dbReference>
<dbReference type="InterPro" id="IPR036388">
    <property type="entry name" value="WH-like_DNA-bd_sf"/>
</dbReference>
<dbReference type="Gene3D" id="3.40.190.290">
    <property type="match status" value="1"/>
</dbReference>
<dbReference type="SUPFAM" id="SSF53850">
    <property type="entry name" value="Periplasmic binding protein-like II"/>
    <property type="match status" value="1"/>
</dbReference>
<reference evidence="6 7" key="1">
    <citation type="journal article" date="2015" name="BMC Genomics">
        <title>Comparative genomics and metabolic profiling of the genus Lysobacter.</title>
        <authorList>
            <person name="de Bruijn I."/>
            <person name="Cheng X."/>
            <person name="de Jager V."/>
            <person name="Exposito R.G."/>
            <person name="Watrous J."/>
            <person name="Patel N."/>
            <person name="Postma J."/>
            <person name="Dorrestein P.C."/>
            <person name="Kobayashi D."/>
            <person name="Raaijmakers J.M."/>
        </authorList>
    </citation>
    <scope>NUCLEOTIDE SEQUENCE [LARGE SCALE GENOMIC DNA]</scope>
    <source>
        <strain evidence="6 7">76</strain>
    </source>
</reference>
<proteinExistence type="inferred from homology"/>
<dbReference type="Gene3D" id="1.10.10.10">
    <property type="entry name" value="Winged helix-like DNA-binding domain superfamily/Winged helix DNA-binding domain"/>
    <property type="match status" value="1"/>
</dbReference>
<dbReference type="InterPro" id="IPR000847">
    <property type="entry name" value="LysR_HTH_N"/>
</dbReference>
<gene>
    <name evidence="6" type="ORF">LA76x_2666</name>
</gene>
<dbReference type="PANTHER" id="PTHR30537">
    <property type="entry name" value="HTH-TYPE TRANSCRIPTIONAL REGULATOR"/>
    <property type="match status" value="1"/>
</dbReference>
<organism evidence="6 7">
    <name type="scientific">Lysobacter antibioticus</name>
    <dbReference type="NCBI Taxonomy" id="84531"/>
    <lineage>
        <taxon>Bacteria</taxon>
        <taxon>Pseudomonadati</taxon>
        <taxon>Pseudomonadota</taxon>
        <taxon>Gammaproteobacteria</taxon>
        <taxon>Lysobacterales</taxon>
        <taxon>Lysobacteraceae</taxon>
        <taxon>Lysobacter</taxon>
    </lineage>
</organism>
<dbReference type="FunFam" id="1.10.10.10:FF:000001">
    <property type="entry name" value="LysR family transcriptional regulator"/>
    <property type="match status" value="1"/>
</dbReference>
<evidence type="ECO:0000313" key="7">
    <source>
        <dbReference type="Proteomes" id="UP000060787"/>
    </source>
</evidence>
<evidence type="ECO:0000256" key="1">
    <source>
        <dbReference type="ARBA" id="ARBA00009437"/>
    </source>
</evidence>
<comment type="similarity">
    <text evidence="1">Belongs to the LysR transcriptional regulatory family.</text>
</comment>
<evidence type="ECO:0000256" key="3">
    <source>
        <dbReference type="ARBA" id="ARBA00023125"/>
    </source>
</evidence>
<dbReference type="GO" id="GO:0043565">
    <property type="term" value="F:sequence-specific DNA binding"/>
    <property type="evidence" value="ECO:0007669"/>
    <property type="project" value="TreeGrafter"/>
</dbReference>
<evidence type="ECO:0000256" key="4">
    <source>
        <dbReference type="ARBA" id="ARBA00023163"/>
    </source>
</evidence>
<evidence type="ECO:0000313" key="6">
    <source>
        <dbReference type="EMBL" id="ALN80796.1"/>
    </source>
</evidence>
<dbReference type="InterPro" id="IPR005119">
    <property type="entry name" value="LysR_subst-bd"/>
</dbReference>
<dbReference type="InterPro" id="IPR058163">
    <property type="entry name" value="LysR-type_TF_proteobact-type"/>
</dbReference>
<keyword evidence="2" id="KW-0805">Transcription regulation</keyword>
<dbReference type="GO" id="GO:0003700">
    <property type="term" value="F:DNA-binding transcription factor activity"/>
    <property type="evidence" value="ECO:0007669"/>
    <property type="project" value="InterPro"/>
</dbReference>
<evidence type="ECO:0000256" key="2">
    <source>
        <dbReference type="ARBA" id="ARBA00023015"/>
    </source>
</evidence>
<dbReference type="PATRIC" id="fig|84531.8.peg.2678"/>
<evidence type="ECO:0000259" key="5">
    <source>
        <dbReference type="PROSITE" id="PS50931"/>
    </source>
</evidence>
<feature type="domain" description="HTH lysR-type" evidence="5">
    <location>
        <begin position="5"/>
        <end position="62"/>
    </location>
</feature>
<accession>A0A0S2FB86</accession>
<dbReference type="Proteomes" id="UP000060787">
    <property type="component" value="Chromosome"/>
</dbReference>
<dbReference type="Pfam" id="PF00126">
    <property type="entry name" value="HTH_1"/>
    <property type="match status" value="1"/>
</dbReference>
<keyword evidence="4" id="KW-0804">Transcription</keyword>
<dbReference type="PANTHER" id="PTHR30537:SF5">
    <property type="entry name" value="HTH-TYPE TRANSCRIPTIONAL ACTIVATOR TTDR-RELATED"/>
    <property type="match status" value="1"/>
</dbReference>